<feature type="transmembrane region" description="Helical" evidence="1">
    <location>
        <begin position="191"/>
        <end position="212"/>
    </location>
</feature>
<proteinExistence type="predicted"/>
<feature type="signal peptide" evidence="2">
    <location>
        <begin position="1"/>
        <end position="20"/>
    </location>
</feature>
<name>A0ABS1BZM7_9BACT</name>
<evidence type="ECO:0000313" key="3">
    <source>
        <dbReference type="EMBL" id="MBK0402367.1"/>
    </source>
</evidence>
<gene>
    <name evidence="3" type="ORF">I5M27_05185</name>
</gene>
<protein>
    <submittedName>
        <fullName evidence="3">Uncharacterized protein</fullName>
    </submittedName>
</protein>
<sequence length="215" mass="23652">MKKLLAILCFAVLFLQQAFCQDTIIKRNGDEIQGKVKEISATEVRYTRKELPDVMVVLPVTSIFMIRYENGTKEVFQENNPANELQQLPAVSAPARVNAPAPVADKATGENLLLKGRNDANLYYKGYKGAGTATLLTTILFMPAGLVTAIGTSVTPPSRNNLDYPDAAMFSQREYAKGYEQKAKKIKSGKVWKNFGIGFGSLVVLNFIILSANQQ</sequence>
<evidence type="ECO:0000313" key="4">
    <source>
        <dbReference type="Proteomes" id="UP000644147"/>
    </source>
</evidence>
<evidence type="ECO:0000256" key="2">
    <source>
        <dbReference type="SAM" id="SignalP"/>
    </source>
</evidence>
<keyword evidence="1" id="KW-1133">Transmembrane helix</keyword>
<keyword evidence="1" id="KW-0812">Transmembrane</keyword>
<reference evidence="3 4" key="1">
    <citation type="submission" date="2020-12" db="EMBL/GenBank/DDBJ databases">
        <title>Bacterial novel species Adhaeribacter sp. BT258 isolated from soil.</title>
        <authorList>
            <person name="Jung H.-Y."/>
        </authorList>
    </citation>
    <scope>NUCLEOTIDE SEQUENCE [LARGE SCALE GENOMIC DNA]</scope>
    <source>
        <strain evidence="3 4">BT258</strain>
    </source>
</reference>
<evidence type="ECO:0000256" key="1">
    <source>
        <dbReference type="SAM" id="Phobius"/>
    </source>
</evidence>
<accession>A0ABS1BZM7</accession>
<feature type="chain" id="PRO_5045050774" evidence="2">
    <location>
        <begin position="21"/>
        <end position="215"/>
    </location>
</feature>
<keyword evidence="2" id="KW-0732">Signal</keyword>
<comment type="caution">
    <text evidence="3">The sequence shown here is derived from an EMBL/GenBank/DDBJ whole genome shotgun (WGS) entry which is preliminary data.</text>
</comment>
<dbReference type="Proteomes" id="UP000644147">
    <property type="component" value="Unassembled WGS sequence"/>
</dbReference>
<keyword evidence="1" id="KW-0472">Membrane</keyword>
<dbReference type="RefSeq" id="WP_200505115.1">
    <property type="nucleotide sequence ID" value="NZ_JAEHFX010000002.1"/>
</dbReference>
<organism evidence="3 4">
    <name type="scientific">Adhaeribacter terrigena</name>
    <dbReference type="NCBI Taxonomy" id="2793070"/>
    <lineage>
        <taxon>Bacteria</taxon>
        <taxon>Pseudomonadati</taxon>
        <taxon>Bacteroidota</taxon>
        <taxon>Cytophagia</taxon>
        <taxon>Cytophagales</taxon>
        <taxon>Hymenobacteraceae</taxon>
        <taxon>Adhaeribacter</taxon>
    </lineage>
</organism>
<keyword evidence="4" id="KW-1185">Reference proteome</keyword>
<dbReference type="EMBL" id="JAEHFX010000002">
    <property type="protein sequence ID" value="MBK0402367.1"/>
    <property type="molecule type" value="Genomic_DNA"/>
</dbReference>